<evidence type="ECO:0000313" key="1">
    <source>
        <dbReference type="EMBL" id="XCM80210.1"/>
    </source>
</evidence>
<protein>
    <submittedName>
        <fullName evidence="1">Choice-of-anchor P family protein</fullName>
    </submittedName>
</protein>
<dbReference type="AlphaFoldDB" id="A0AAU8JY77"/>
<organism evidence="1">
    <name type="scientific">Kitasatospora camelliae</name>
    <dbReference type="NCBI Taxonomy" id="3156397"/>
    <lineage>
        <taxon>Bacteria</taxon>
        <taxon>Bacillati</taxon>
        <taxon>Actinomycetota</taxon>
        <taxon>Actinomycetes</taxon>
        <taxon>Kitasatosporales</taxon>
        <taxon>Streptomycetaceae</taxon>
        <taxon>Kitasatospora</taxon>
    </lineage>
</organism>
<sequence length="188" mass="17688">MKFDAHGNGGTVSGPLVTAGPIAPSDLTCTTGPGSASNNLSSVNIQGIASLSGISTSASGATDAGGLQTSAAQASVGKLNLLDGLVTADGVSANANATDDATGKVSTTGNVTLTNVKVAGAAVTSTAPNTTINLLIGTVVVNEQTSTAAGGGIAVNALHIKLFGGAVDVVVGHAAAALVPVGSACPAP</sequence>
<dbReference type="KEGG" id="kcm:ABWK59_15405"/>
<dbReference type="RefSeq" id="WP_354641150.1">
    <property type="nucleotide sequence ID" value="NZ_CP159872.1"/>
</dbReference>
<dbReference type="EMBL" id="CP159872">
    <property type="protein sequence ID" value="XCM80210.1"/>
    <property type="molecule type" value="Genomic_DNA"/>
</dbReference>
<accession>A0AAU8JY77</accession>
<proteinExistence type="predicted"/>
<gene>
    <name evidence="1" type="ORF">ABWK59_15405</name>
</gene>
<name>A0AAU8JY77_9ACTN</name>
<reference evidence="1" key="1">
    <citation type="submission" date="2024-06" db="EMBL/GenBank/DDBJ databases">
        <title>The genome sequences of Kitasatospora sp. strain HUAS MG31.</title>
        <authorList>
            <person name="Mo P."/>
        </authorList>
    </citation>
    <scope>NUCLEOTIDE SEQUENCE</scope>
    <source>
        <strain evidence="1">HUAS MG31</strain>
    </source>
</reference>
<dbReference type="NCBIfam" id="NF040603">
    <property type="entry name" value="choice_anch_P"/>
    <property type="match status" value="1"/>
</dbReference>